<dbReference type="InterPro" id="IPR003018">
    <property type="entry name" value="GAF"/>
</dbReference>
<protein>
    <submittedName>
        <fullName evidence="2">GAF domain-containing protein</fullName>
    </submittedName>
</protein>
<sequence>MIRKLLAPTLDFREASRLILEYLQEQTGLALWMITRTEDEGWIVLDHAAPDGVYPLDPGDMIQWSDSFCRHMIDGTAPQIAHHAQSIPEFASSALSKKLPIGAYAGVPILDRDGEVFGTLCGIDPDIQPNDFDRHLPLIQLLSRMLGGYLSMELQLQSLQRKNDRSSLNQMVDPTTSCFNPEGWSRLTQRERERASRLGRPSHALRIKADLQEDHDLHHVVAAIKEEFGSNYLVGHVTNNQFEILLEDHEFSLVGKRGQSIQGRLAQNGIHSDYDAFSLSHLDDKTH</sequence>
<dbReference type="SMART" id="SM00065">
    <property type="entry name" value="GAF"/>
    <property type="match status" value="1"/>
</dbReference>
<proteinExistence type="predicted"/>
<dbReference type="SUPFAM" id="SSF55781">
    <property type="entry name" value="GAF domain-like"/>
    <property type="match status" value="1"/>
</dbReference>
<dbReference type="Proteomes" id="UP001430306">
    <property type="component" value="Unassembled WGS sequence"/>
</dbReference>
<comment type="caution">
    <text evidence="2">The sequence shown here is derived from an EMBL/GenBank/DDBJ whole genome shotgun (WGS) entry which is preliminary data.</text>
</comment>
<dbReference type="EMBL" id="JAJKFW010000024">
    <property type="protein sequence ID" value="MCC9643475.1"/>
    <property type="molecule type" value="Genomic_DNA"/>
</dbReference>
<dbReference type="PANTHER" id="PTHR43102:SF2">
    <property type="entry name" value="GAF DOMAIN-CONTAINING PROTEIN"/>
    <property type="match status" value="1"/>
</dbReference>
<dbReference type="InterPro" id="IPR029016">
    <property type="entry name" value="GAF-like_dom_sf"/>
</dbReference>
<dbReference type="PANTHER" id="PTHR43102">
    <property type="entry name" value="SLR1143 PROTEIN"/>
    <property type="match status" value="1"/>
</dbReference>
<accession>A0ABS8NIS8</accession>
<dbReference type="RefSeq" id="WP_230274422.1">
    <property type="nucleotide sequence ID" value="NZ_JAJKFW010000024.1"/>
</dbReference>
<keyword evidence="3" id="KW-1185">Reference proteome</keyword>
<dbReference type="Gene3D" id="3.30.450.40">
    <property type="match status" value="1"/>
</dbReference>
<reference evidence="2" key="1">
    <citation type="submission" date="2021-11" db="EMBL/GenBank/DDBJ databases">
        <title>Genome sequence.</title>
        <authorList>
            <person name="Sun Q."/>
        </authorList>
    </citation>
    <scope>NUCLEOTIDE SEQUENCE</scope>
    <source>
        <strain evidence="2">JC740</strain>
    </source>
</reference>
<organism evidence="2 3">
    <name type="scientific">Rhodopirellula halodulae</name>
    <dbReference type="NCBI Taxonomy" id="2894198"/>
    <lineage>
        <taxon>Bacteria</taxon>
        <taxon>Pseudomonadati</taxon>
        <taxon>Planctomycetota</taxon>
        <taxon>Planctomycetia</taxon>
        <taxon>Pirellulales</taxon>
        <taxon>Pirellulaceae</taxon>
        <taxon>Rhodopirellula</taxon>
    </lineage>
</organism>
<feature type="domain" description="GAF" evidence="1">
    <location>
        <begin position="11"/>
        <end position="160"/>
    </location>
</feature>
<evidence type="ECO:0000313" key="3">
    <source>
        <dbReference type="Proteomes" id="UP001430306"/>
    </source>
</evidence>
<evidence type="ECO:0000313" key="2">
    <source>
        <dbReference type="EMBL" id="MCC9643475.1"/>
    </source>
</evidence>
<gene>
    <name evidence="2" type="ORF">LOC71_14415</name>
</gene>
<name>A0ABS8NIS8_9BACT</name>
<dbReference type="Pfam" id="PF01590">
    <property type="entry name" value="GAF"/>
    <property type="match status" value="1"/>
</dbReference>
<evidence type="ECO:0000259" key="1">
    <source>
        <dbReference type="SMART" id="SM00065"/>
    </source>
</evidence>